<keyword evidence="3" id="KW-1185">Reference proteome</keyword>
<dbReference type="Pfam" id="PF26529">
    <property type="entry name" value="NTF2_2"/>
    <property type="match status" value="7"/>
</dbReference>
<dbReference type="eggNOG" id="KOG4209">
    <property type="taxonomic scope" value="Eukaryota"/>
</dbReference>
<feature type="domain" description="NTF2-like" evidence="1">
    <location>
        <begin position="889"/>
        <end position="1029"/>
    </location>
</feature>
<sequence>MKNKTTHYLADLFVGVSSRANSDFSAAYYTLFANTHPDMEAQVCEDQTKFNKYQYFKLLPSSASQYVAEPNRQIWYWHYDSPSKEKIHSLIKFNLTDKNGIKSEMVYDVTLEAAVDGSIAPTGFFFITKIVQGGSCLEHGKFAYSSSLDDEDVQKMQEHPDAVTFLNLFAPRSLKVPSDQEVSAETVLPNPLPSDWLQGLASNAEIVICEKSTDKLTTDLAVSQPYTKEQFVSWYQRLSQMWHLKKGEAEAMKLQIMELKDGVLVARVTFKMRIGVNETAPEHDWNFKIAAKMNDDKTWTITKLDVLCVPTIGHIMDENYLVYRDVLGATFDLYVNDRKQWYPATDFLNHFKKHNEQIVIHSCNEDVGDVEKLPKTFFVLDKYWNATMIGYFILEEMDPIPAKKDTHVVLRMKMQPPTETPAPGDIFGSDWAFFMKWDKMDQFYYIHKATFSCPKFMNPEDGRFKYVGRHRGIGYENCKEDYSDVDEIPKEFWVLDRYWNATMIGYYSIDNLDPLPALEETKFRLRVKMQPPSGAPNPGDIFGADWTFYIKWDKMDQFYYIHKVDFSCPKFLDPEIGKFIYLGRRKGIRGTKKANSDFSAAYYTLFANTHPDMEAQVCEDQTKFNKYQYFKLLPSSASQYVAEPNRQIWYWHYDSPSKEKIHSLIKFNLTDKNGIKSEMIYDVTLEAAVDGSIAPTGFFFITKIVQGGSCLEHGKFAFSSSLDDEDVQKMQEHPDAVTFLNLFAPRSLKVPSDQEVSAETVLPNPLPSDWLQGLASNAEIVICEKSTDKLTTDLAVSQPYTKEQFVSWYHRLGQMWHLKKGDAEAMKLQIMELKDGVLVARVTFKMQIGVNETAPEHDWNFKIAAKMNDDKSWTITKLDVLCVPTIGHIMDENYIVYRDVVGTTFDLYVNDRKQWYPATDFLNHFKKHNEKIQFRSCKEDYSDVDEIPKEFWVLDRYWNATMIGYYSIDDLDPLPALEETKFSLRVKMQPPSGAPKPGDIFGADWTFYIKWDKTDQFYYIHKVDFSCPKFLHPEHGKFIYLGRRKGIRGTKK</sequence>
<dbReference type="AlphaFoldDB" id="G0MMK8"/>
<dbReference type="STRING" id="135651.G0MMK8"/>
<accession>G0MMK8</accession>
<organism evidence="3">
    <name type="scientific">Caenorhabditis brenneri</name>
    <name type="common">Nematode worm</name>
    <dbReference type="NCBI Taxonomy" id="135651"/>
    <lineage>
        <taxon>Eukaryota</taxon>
        <taxon>Metazoa</taxon>
        <taxon>Ecdysozoa</taxon>
        <taxon>Nematoda</taxon>
        <taxon>Chromadorea</taxon>
        <taxon>Rhabditida</taxon>
        <taxon>Rhabditina</taxon>
        <taxon>Rhabditomorpha</taxon>
        <taxon>Rhabditoidea</taxon>
        <taxon>Rhabditidae</taxon>
        <taxon>Peloderinae</taxon>
        <taxon>Caenorhabditis</taxon>
    </lineage>
</organism>
<feature type="domain" description="NTF2-like" evidence="1">
    <location>
        <begin position="475"/>
        <end position="570"/>
    </location>
</feature>
<dbReference type="EMBL" id="GL379802">
    <property type="protein sequence ID" value="EGT37348.1"/>
    <property type="molecule type" value="Genomic_DNA"/>
</dbReference>
<dbReference type="InParanoid" id="G0MMK8"/>
<protein>
    <recommendedName>
        <fullName evidence="1">NTF2-like domain-containing protein</fullName>
    </recommendedName>
</protein>
<dbReference type="OrthoDB" id="5874909at2759"/>
<feature type="domain" description="NTF2-like" evidence="1">
    <location>
        <begin position="315"/>
        <end position="456"/>
    </location>
</feature>
<gene>
    <name evidence="2" type="ORF">CAEBREN_17365</name>
</gene>
<feature type="domain" description="NTF2-like" evidence="1">
    <location>
        <begin position="2"/>
        <end position="140"/>
    </location>
</feature>
<reference evidence="3" key="1">
    <citation type="submission" date="2011-07" db="EMBL/GenBank/DDBJ databases">
        <authorList>
            <consortium name="Caenorhabditis brenneri Sequencing and Analysis Consortium"/>
            <person name="Wilson R.K."/>
        </authorList>
    </citation>
    <scope>NUCLEOTIDE SEQUENCE [LARGE SCALE GENOMIC DNA]</scope>
    <source>
        <strain evidence="3">PB2801</strain>
    </source>
</reference>
<evidence type="ECO:0000313" key="3">
    <source>
        <dbReference type="Proteomes" id="UP000008068"/>
    </source>
</evidence>
<evidence type="ECO:0000313" key="2">
    <source>
        <dbReference type="EMBL" id="EGT37348.1"/>
    </source>
</evidence>
<dbReference type="HOGENOM" id="CLU_290740_0_0_1"/>
<name>G0MMK8_CAEBE</name>
<dbReference type="InterPro" id="IPR058879">
    <property type="entry name" value="NTF2-like_dom_nem"/>
</dbReference>
<proteinExistence type="predicted"/>
<feature type="domain" description="NTF2-like" evidence="1">
    <location>
        <begin position="766"/>
        <end position="885"/>
    </location>
</feature>
<feature type="domain" description="NTF2-like" evidence="1">
    <location>
        <begin position="192"/>
        <end position="311"/>
    </location>
</feature>
<feature type="domain" description="NTF2-like" evidence="1">
    <location>
        <begin position="592"/>
        <end position="714"/>
    </location>
</feature>
<evidence type="ECO:0000259" key="1">
    <source>
        <dbReference type="Pfam" id="PF26529"/>
    </source>
</evidence>
<dbReference type="Proteomes" id="UP000008068">
    <property type="component" value="Unassembled WGS sequence"/>
</dbReference>